<dbReference type="InterPro" id="IPR050796">
    <property type="entry name" value="SCF_F-box_component"/>
</dbReference>
<keyword evidence="3" id="KW-1185">Reference proteome</keyword>
<accession>A0A0D9X975</accession>
<dbReference type="PANTHER" id="PTHR31672">
    <property type="entry name" value="BNACNNG10540D PROTEIN"/>
    <property type="match status" value="1"/>
</dbReference>
<dbReference type="SUPFAM" id="SSF81383">
    <property type="entry name" value="F-box domain"/>
    <property type="match status" value="1"/>
</dbReference>
<evidence type="ECO:0000313" key="2">
    <source>
        <dbReference type="EnsemblPlants" id="LPERR08G15820.1"/>
    </source>
</evidence>
<dbReference type="AlphaFoldDB" id="A0A0D9X975"/>
<dbReference type="Proteomes" id="UP000032180">
    <property type="component" value="Chromosome 8"/>
</dbReference>
<dbReference type="SMART" id="SM00256">
    <property type="entry name" value="FBOX"/>
    <property type="match status" value="1"/>
</dbReference>
<name>A0A0D9X975_9ORYZ</name>
<dbReference type="eggNOG" id="ENOG502R6I6">
    <property type="taxonomic scope" value="Eukaryota"/>
</dbReference>
<dbReference type="HOGENOM" id="CLU_039676_0_0_1"/>
<reference evidence="2 3" key="1">
    <citation type="submission" date="2012-08" db="EMBL/GenBank/DDBJ databases">
        <title>Oryza genome evolution.</title>
        <authorList>
            <person name="Wing R.A."/>
        </authorList>
    </citation>
    <scope>NUCLEOTIDE SEQUENCE</scope>
</reference>
<dbReference type="PANTHER" id="PTHR31672:SF13">
    <property type="entry name" value="F-BOX PROTEIN CPR30-LIKE"/>
    <property type="match status" value="1"/>
</dbReference>
<dbReference type="Pfam" id="PF00646">
    <property type="entry name" value="F-box"/>
    <property type="match status" value="1"/>
</dbReference>
<evidence type="ECO:0000259" key="1">
    <source>
        <dbReference type="SMART" id="SM00256"/>
    </source>
</evidence>
<evidence type="ECO:0000313" key="3">
    <source>
        <dbReference type="Proteomes" id="UP000032180"/>
    </source>
</evidence>
<dbReference type="EnsemblPlants" id="LPERR08G15820.1">
    <property type="protein sequence ID" value="LPERR08G15820.1"/>
    <property type="gene ID" value="LPERR08G15820"/>
</dbReference>
<reference evidence="3" key="2">
    <citation type="submission" date="2013-12" db="EMBL/GenBank/DDBJ databases">
        <authorList>
            <person name="Yu Y."/>
            <person name="Lee S."/>
            <person name="de Baynast K."/>
            <person name="Wissotski M."/>
            <person name="Liu L."/>
            <person name="Talag J."/>
            <person name="Goicoechea J."/>
            <person name="Angelova A."/>
            <person name="Jetty R."/>
            <person name="Kudrna D."/>
            <person name="Golser W."/>
            <person name="Rivera L."/>
            <person name="Zhang J."/>
            <person name="Wing R."/>
        </authorList>
    </citation>
    <scope>NUCLEOTIDE SEQUENCE</scope>
</reference>
<dbReference type="STRING" id="77586.A0A0D9X975"/>
<organism evidence="2 3">
    <name type="scientific">Leersia perrieri</name>
    <dbReference type="NCBI Taxonomy" id="77586"/>
    <lineage>
        <taxon>Eukaryota</taxon>
        <taxon>Viridiplantae</taxon>
        <taxon>Streptophyta</taxon>
        <taxon>Embryophyta</taxon>
        <taxon>Tracheophyta</taxon>
        <taxon>Spermatophyta</taxon>
        <taxon>Magnoliopsida</taxon>
        <taxon>Liliopsida</taxon>
        <taxon>Poales</taxon>
        <taxon>Poaceae</taxon>
        <taxon>BOP clade</taxon>
        <taxon>Oryzoideae</taxon>
        <taxon>Oryzeae</taxon>
        <taxon>Oryzinae</taxon>
        <taxon>Leersia</taxon>
    </lineage>
</organism>
<sequence>MKRKREDDAAAAADSDITTDAAANRAGSLPSSDGAICDDVVRHIFARLPARDAVASMALSKHHRRLISSPEFRRLHCRHGEPLLRPHISYVAMAPVVTCLDVSGRVTSLEFWAKRRAEQRGFGLGAFDMESGFYPGPDFSSRYHGFHVAGNGRRRRQKYNDHNYVGTCNGVILLAGNGKGEEDEKEPSVGLLLNPAISDDMREVFLVGYSQEKKTESYHILGFGYGPRTGTYKLILCKQIRVPNPERRDGGKGRYSGVPSYVWRDEELMVYSLGAAAAEQPRTVFAGLDDDTVNSRSVYMDGTVFLLNVDKAMVLAFDVDGETITTIDLPGNRVAGHKNVKSDLMEVSGRVCVATKTTSVSRVCDLDDDVHEALDPDDDDGGDIDIDKDLISVWLLTADHRRSERRCAFHSDSPWSTVAGVWDCGSVLLIVMKSYDKISIFLYDDATKVSRLKALPNVSPNRLDYNICWGYKPTLVTPASIVGELSEDE</sequence>
<feature type="domain" description="F-box" evidence="1">
    <location>
        <begin position="36"/>
        <end position="76"/>
    </location>
</feature>
<proteinExistence type="predicted"/>
<reference evidence="2" key="3">
    <citation type="submission" date="2015-04" db="UniProtKB">
        <authorList>
            <consortium name="EnsemblPlants"/>
        </authorList>
    </citation>
    <scope>IDENTIFICATION</scope>
</reference>
<dbReference type="InterPro" id="IPR036047">
    <property type="entry name" value="F-box-like_dom_sf"/>
</dbReference>
<dbReference type="InterPro" id="IPR001810">
    <property type="entry name" value="F-box_dom"/>
</dbReference>
<protein>
    <recommendedName>
        <fullName evidence="1">F-box domain-containing protein</fullName>
    </recommendedName>
</protein>
<dbReference type="Gramene" id="LPERR08G15820.1">
    <property type="protein sequence ID" value="LPERR08G15820.1"/>
    <property type="gene ID" value="LPERR08G15820"/>
</dbReference>